<dbReference type="OrthoDB" id="5915816at2759"/>
<accession>G0N4W0</accession>
<reference evidence="4" key="1">
    <citation type="submission" date="2011-07" db="EMBL/GenBank/DDBJ databases">
        <authorList>
            <consortium name="Caenorhabditis brenneri Sequencing and Analysis Consortium"/>
            <person name="Wilson R.K."/>
        </authorList>
    </citation>
    <scope>NUCLEOTIDE SEQUENCE [LARGE SCALE GENOMIC DNA]</scope>
    <source>
        <strain evidence="4">PB2801</strain>
    </source>
</reference>
<dbReference type="HOGENOM" id="CLU_1125376_0_0_1"/>
<dbReference type="InterPro" id="IPR013783">
    <property type="entry name" value="Ig-like_fold"/>
</dbReference>
<dbReference type="InterPro" id="IPR008962">
    <property type="entry name" value="PapD-like_sf"/>
</dbReference>
<keyword evidence="4" id="KW-1185">Reference proteome</keyword>
<name>G0N4W0_CAEBE</name>
<organism evidence="4">
    <name type="scientific">Caenorhabditis brenneri</name>
    <name type="common">Nematode worm</name>
    <dbReference type="NCBI Taxonomy" id="135651"/>
    <lineage>
        <taxon>Eukaryota</taxon>
        <taxon>Metazoa</taxon>
        <taxon>Ecdysozoa</taxon>
        <taxon>Nematoda</taxon>
        <taxon>Chromadorea</taxon>
        <taxon>Rhabditida</taxon>
        <taxon>Rhabditina</taxon>
        <taxon>Rhabditomorpha</taxon>
        <taxon>Rhabditoidea</taxon>
        <taxon>Rhabditidae</taxon>
        <taxon>Peloderinae</taxon>
        <taxon>Caenorhabditis</taxon>
    </lineage>
</organism>
<proteinExistence type="predicted"/>
<keyword evidence="1" id="KW-0206">Cytoskeleton</keyword>
<evidence type="ECO:0000256" key="1">
    <source>
        <dbReference type="RuleBase" id="RU003425"/>
    </source>
</evidence>
<evidence type="ECO:0000313" key="4">
    <source>
        <dbReference type="Proteomes" id="UP000008068"/>
    </source>
</evidence>
<dbReference type="SUPFAM" id="SSF49354">
    <property type="entry name" value="PapD-like"/>
    <property type="match status" value="1"/>
</dbReference>
<dbReference type="EMBL" id="GL379838">
    <property type="protein sequence ID" value="EGT52788.1"/>
    <property type="molecule type" value="Genomic_DNA"/>
</dbReference>
<dbReference type="STRING" id="135651.G0N4W0"/>
<sequence>MDIIKDKQMSSQFLCIKVPKGVCVSTDSYRKHQSVFLVYFTFGNVFDVQLEIKDVASWILLSYQPLITLLEYTRKLRSFSNSSETKMAEKKSQNVRAGGGTASVAAPSTQSTFVDAGVSSLPNKPGEPPFKLALSLNKVEFKCTDDRKPASVFLKMHNPTTDLVAFKVRCTSADIFRVQPPTGFIKPGETISIMIWYQNQDRQDAMTKNHYFAFYHTKSGEKTAREMWVASKIDGVRRLAASFVSAK</sequence>
<dbReference type="AlphaFoldDB" id="G0N4W0"/>
<dbReference type="Proteomes" id="UP000008068">
    <property type="component" value="Unassembled WGS sequence"/>
</dbReference>
<dbReference type="InterPro" id="IPR000535">
    <property type="entry name" value="MSP_dom"/>
</dbReference>
<dbReference type="Gene3D" id="2.60.40.10">
    <property type="entry name" value="Immunoglobulins"/>
    <property type="match status" value="1"/>
</dbReference>
<keyword evidence="1" id="KW-0963">Cytoplasm</keyword>
<dbReference type="FunCoup" id="G0N4W0">
    <property type="interactions" value="1"/>
</dbReference>
<protein>
    <recommendedName>
        <fullName evidence="1">Major sperm protein</fullName>
    </recommendedName>
</protein>
<evidence type="ECO:0000259" key="2">
    <source>
        <dbReference type="PROSITE" id="PS50202"/>
    </source>
</evidence>
<comment type="function">
    <text evidence="1">Central component in molecular interactions underlying sperm crawling. Forms an extensive filament system that extends from sperm villipoda, along the leading edge of the pseudopod.</text>
</comment>
<dbReference type="Pfam" id="PF00635">
    <property type="entry name" value="Motile_Sperm"/>
    <property type="match status" value="1"/>
</dbReference>
<dbReference type="InParanoid" id="G0N4W0"/>
<feature type="domain" description="MSP" evidence="2">
    <location>
        <begin position="120"/>
        <end position="246"/>
    </location>
</feature>
<dbReference type="PANTHER" id="PTHR21513:SF2">
    <property type="entry name" value="MAJOR SPERM PROTEIN"/>
    <property type="match status" value="1"/>
</dbReference>
<dbReference type="PANTHER" id="PTHR21513">
    <property type="entry name" value="MAJOR SPERM PROTEIN"/>
    <property type="match status" value="1"/>
</dbReference>
<dbReference type="PROSITE" id="PS50202">
    <property type="entry name" value="MSP"/>
    <property type="match status" value="1"/>
</dbReference>
<evidence type="ECO:0000313" key="3">
    <source>
        <dbReference type="EMBL" id="EGT52788.1"/>
    </source>
</evidence>
<dbReference type="eggNOG" id="KOG0439">
    <property type="taxonomic scope" value="Eukaryota"/>
</dbReference>
<gene>
    <name evidence="3" type="ORF">CAEBREN_02913</name>
</gene>